<gene>
    <name evidence="2" type="ORF">JIN81_01435</name>
</gene>
<evidence type="ECO:0000313" key="3">
    <source>
        <dbReference type="Proteomes" id="UP000658278"/>
    </source>
</evidence>
<evidence type="ECO:0000256" key="1">
    <source>
        <dbReference type="SAM" id="Phobius"/>
    </source>
</evidence>
<dbReference type="PANTHER" id="PTHR30093:SF2">
    <property type="entry name" value="TYPE II SECRETION SYSTEM PROTEIN H"/>
    <property type="match status" value="1"/>
</dbReference>
<name>A0A934R7H4_9BACT</name>
<keyword evidence="1" id="KW-1133">Transmembrane helix</keyword>
<reference evidence="2" key="1">
    <citation type="submission" date="2021-01" db="EMBL/GenBank/DDBJ databases">
        <title>Modified the classification status of verrucomicrobia.</title>
        <authorList>
            <person name="Feng X."/>
        </authorList>
    </citation>
    <scope>NUCLEOTIDE SEQUENCE</scope>
    <source>
        <strain evidence="2">KCTC 22201</strain>
    </source>
</reference>
<dbReference type="Gene3D" id="3.30.700.10">
    <property type="entry name" value="Glycoprotein, Type 4 Pilin"/>
    <property type="match status" value="1"/>
</dbReference>
<dbReference type="SUPFAM" id="SSF54523">
    <property type="entry name" value="Pili subunits"/>
    <property type="match status" value="1"/>
</dbReference>
<proteinExistence type="predicted"/>
<dbReference type="AlphaFoldDB" id="A0A934R7H4"/>
<keyword evidence="1" id="KW-0812">Transmembrane</keyword>
<dbReference type="PANTHER" id="PTHR30093">
    <property type="entry name" value="GENERAL SECRETION PATHWAY PROTEIN G"/>
    <property type="match status" value="1"/>
</dbReference>
<evidence type="ECO:0000313" key="2">
    <source>
        <dbReference type="EMBL" id="MBK1825667.1"/>
    </source>
</evidence>
<dbReference type="InterPro" id="IPR012902">
    <property type="entry name" value="N_methyl_site"/>
</dbReference>
<dbReference type="RefSeq" id="WP_200275547.1">
    <property type="nucleotide sequence ID" value="NZ_JAENII010000001.1"/>
</dbReference>
<organism evidence="2 3">
    <name type="scientific">Haloferula rosea</name>
    <dbReference type="NCBI Taxonomy" id="490093"/>
    <lineage>
        <taxon>Bacteria</taxon>
        <taxon>Pseudomonadati</taxon>
        <taxon>Verrucomicrobiota</taxon>
        <taxon>Verrucomicrobiia</taxon>
        <taxon>Verrucomicrobiales</taxon>
        <taxon>Verrucomicrobiaceae</taxon>
        <taxon>Haloferula</taxon>
    </lineage>
</organism>
<dbReference type="Proteomes" id="UP000658278">
    <property type="component" value="Unassembled WGS sequence"/>
</dbReference>
<accession>A0A934R7H4</accession>
<dbReference type="NCBIfam" id="TIGR02532">
    <property type="entry name" value="IV_pilin_GFxxxE"/>
    <property type="match status" value="1"/>
</dbReference>
<dbReference type="InterPro" id="IPR045584">
    <property type="entry name" value="Pilin-like"/>
</dbReference>
<protein>
    <submittedName>
        <fullName evidence="2">DUF1559 domain-containing protein</fullName>
    </submittedName>
</protein>
<comment type="caution">
    <text evidence="2">The sequence shown here is derived from an EMBL/GenBank/DDBJ whole genome shotgun (WGS) entry which is preliminary data.</text>
</comment>
<sequence length="239" mass="26344">MISLHHRKHQVRRGCLLRPAGFTLTELLIVIVIIVVLAAIAFPINSAVRERAKAAHCVNNLKQIGTGLLSHISENNGQFPDGSADVSWIGKGTSWYDAASADMGRKYLPYHKGDPLPTVFGCPAGHGEAYEPAWPYTGDYAANLRLGREGDGVMRLASVRKPASTPYVQDTVKQNNFGEWIFRGGANKGANMAFADRHRGSGNILWVDGHVSSLRYNEYMEFANEPHHGGPYNFVRGKW</sequence>
<keyword evidence="3" id="KW-1185">Reference proteome</keyword>
<keyword evidence="1" id="KW-0472">Membrane</keyword>
<dbReference type="Pfam" id="PF07963">
    <property type="entry name" value="N_methyl"/>
    <property type="match status" value="1"/>
</dbReference>
<dbReference type="EMBL" id="JAENII010000001">
    <property type="protein sequence ID" value="MBK1825667.1"/>
    <property type="molecule type" value="Genomic_DNA"/>
</dbReference>
<feature type="transmembrane region" description="Helical" evidence="1">
    <location>
        <begin position="21"/>
        <end position="44"/>
    </location>
</feature>